<gene>
    <name evidence="2" type="ORF">GCM10011511_06680</name>
</gene>
<evidence type="ECO:0000313" key="2">
    <source>
        <dbReference type="EMBL" id="GGA86306.1"/>
    </source>
</evidence>
<reference evidence="2" key="2">
    <citation type="submission" date="2020-09" db="EMBL/GenBank/DDBJ databases">
        <authorList>
            <person name="Sun Q."/>
            <person name="Zhou Y."/>
        </authorList>
    </citation>
    <scope>NUCLEOTIDE SEQUENCE</scope>
    <source>
        <strain evidence="2">CGMCC 1.15448</strain>
    </source>
</reference>
<name>A0A8J2U8T4_9BACT</name>
<evidence type="ECO:0000313" key="3">
    <source>
        <dbReference type="Proteomes" id="UP000607559"/>
    </source>
</evidence>
<proteinExistence type="predicted"/>
<dbReference type="CDD" id="cd06433">
    <property type="entry name" value="GT_2_WfgS_like"/>
    <property type="match status" value="1"/>
</dbReference>
<dbReference type="SUPFAM" id="SSF53448">
    <property type="entry name" value="Nucleotide-diphospho-sugar transferases"/>
    <property type="match status" value="1"/>
</dbReference>
<keyword evidence="3" id="KW-1185">Reference proteome</keyword>
<dbReference type="InterPro" id="IPR029044">
    <property type="entry name" value="Nucleotide-diphossugar_trans"/>
</dbReference>
<organism evidence="2 3">
    <name type="scientific">Puia dinghuensis</name>
    <dbReference type="NCBI Taxonomy" id="1792502"/>
    <lineage>
        <taxon>Bacteria</taxon>
        <taxon>Pseudomonadati</taxon>
        <taxon>Bacteroidota</taxon>
        <taxon>Chitinophagia</taxon>
        <taxon>Chitinophagales</taxon>
        <taxon>Chitinophagaceae</taxon>
        <taxon>Puia</taxon>
    </lineage>
</organism>
<dbReference type="PANTHER" id="PTHR22916">
    <property type="entry name" value="GLYCOSYLTRANSFERASE"/>
    <property type="match status" value="1"/>
</dbReference>
<dbReference type="Pfam" id="PF00535">
    <property type="entry name" value="Glycos_transf_2"/>
    <property type="match status" value="1"/>
</dbReference>
<dbReference type="Proteomes" id="UP000607559">
    <property type="component" value="Unassembled WGS sequence"/>
</dbReference>
<dbReference type="GO" id="GO:0016758">
    <property type="term" value="F:hexosyltransferase activity"/>
    <property type="evidence" value="ECO:0007669"/>
    <property type="project" value="UniProtKB-ARBA"/>
</dbReference>
<comment type="caution">
    <text evidence="2">The sequence shown here is derived from an EMBL/GenBank/DDBJ whole genome shotgun (WGS) entry which is preliminary data.</text>
</comment>
<evidence type="ECO:0000259" key="1">
    <source>
        <dbReference type="Pfam" id="PF00535"/>
    </source>
</evidence>
<dbReference type="AlphaFoldDB" id="A0A8J2U8T4"/>
<dbReference type="Gene3D" id="3.90.550.10">
    <property type="entry name" value="Spore Coat Polysaccharide Biosynthesis Protein SpsA, Chain A"/>
    <property type="match status" value="1"/>
</dbReference>
<dbReference type="RefSeq" id="WP_188928539.1">
    <property type="nucleotide sequence ID" value="NZ_BMJC01000001.1"/>
</dbReference>
<sequence length="303" mass="35003">MSRPLISIITVVFNGAATLETTIASVINQTWKEIEYIVVDGGSTDGTLALLDKYKDQITLWVSEPDKGVYDAMNKGVRMARGEWLYFLGSDDWLYKDTVVAALFEEPANRDCHLLYGNVISPSYKGLYDGPFTLEKLLSRNVSHQAAFYRKELFQRLGEFNLQYRLHADWDFNLRCFTAEWVKTKFVAVCIAEFGAEGISSSHDVPFLRARLIPEKLHWLDKRGTRTLRRIADYDEWWRFLRNARIRDEKELEQAAGQQSLPVAIGRMIRWQRIFSPRLLRIGVFSKAWMLGSYLSNRLTGSL</sequence>
<dbReference type="InterPro" id="IPR001173">
    <property type="entry name" value="Glyco_trans_2-like"/>
</dbReference>
<reference evidence="2" key="1">
    <citation type="journal article" date="2014" name="Int. J. Syst. Evol. Microbiol.">
        <title>Complete genome sequence of Corynebacterium casei LMG S-19264T (=DSM 44701T), isolated from a smear-ripened cheese.</title>
        <authorList>
            <consortium name="US DOE Joint Genome Institute (JGI-PGF)"/>
            <person name="Walter F."/>
            <person name="Albersmeier A."/>
            <person name="Kalinowski J."/>
            <person name="Ruckert C."/>
        </authorList>
    </citation>
    <scope>NUCLEOTIDE SEQUENCE</scope>
    <source>
        <strain evidence="2">CGMCC 1.15448</strain>
    </source>
</reference>
<accession>A0A8J2U8T4</accession>
<dbReference type="EMBL" id="BMJC01000001">
    <property type="protein sequence ID" value="GGA86306.1"/>
    <property type="molecule type" value="Genomic_DNA"/>
</dbReference>
<dbReference type="PANTHER" id="PTHR22916:SF67">
    <property type="entry name" value="COLANIC ACID BIOSYNTHESIS GLYCOSYL TRANSFERASE WCAE-RELATED"/>
    <property type="match status" value="1"/>
</dbReference>
<feature type="domain" description="Glycosyltransferase 2-like" evidence="1">
    <location>
        <begin position="7"/>
        <end position="127"/>
    </location>
</feature>
<protein>
    <recommendedName>
        <fullName evidence="1">Glycosyltransferase 2-like domain-containing protein</fullName>
    </recommendedName>
</protein>